<dbReference type="GeneID" id="69017144"/>
<evidence type="ECO:0000313" key="4">
    <source>
        <dbReference type="EMBL" id="KAF3799820.1"/>
    </source>
</evidence>
<comment type="caution">
    <text evidence="4">The sequence shown here is derived from an EMBL/GenBank/DDBJ whole genome shotgun (WGS) entry which is preliminary data.</text>
</comment>
<feature type="non-terminal residue" evidence="4">
    <location>
        <position position="284"/>
    </location>
</feature>
<dbReference type="Proteomes" id="UP000613401">
    <property type="component" value="Unassembled WGS sequence"/>
</dbReference>
<feature type="region of interest" description="Disordered" evidence="3">
    <location>
        <begin position="78"/>
        <end position="97"/>
    </location>
</feature>
<feature type="region of interest" description="Disordered" evidence="3">
    <location>
        <begin position="24"/>
        <end position="50"/>
    </location>
</feature>
<dbReference type="SUPFAM" id="SSF49899">
    <property type="entry name" value="Concanavalin A-like lectins/glucanases"/>
    <property type="match status" value="1"/>
</dbReference>
<dbReference type="Pfam" id="PF01670">
    <property type="entry name" value="Glyco_hydro_12"/>
    <property type="match status" value="1"/>
</dbReference>
<dbReference type="Gene3D" id="2.60.120.180">
    <property type="match status" value="1"/>
</dbReference>
<proteinExistence type="inferred from homology"/>
<sequence length="284" mass="31844">PRQQLLVSTPVIVHLPLTPPALSPLILTPPTQEHTSHHPHPPPDMPDTPTHIVTLEKKWGYHAANGYELNNNTWGSAAATSGSQRTHYDGPTAPSPTGSVGIAWSTDWEWRGGENSVKSYVYGARQFRRRLVSEVAALPTEVEWRYSTWDVRANVAFDIFTDPDVEHANSSGEYEVMIWLARLGGVWPISEFKTPIAQVEIEGHRWEVHFGYNHGGKMKVFSFLPVGGPIQSFRADVKRFFDYLVAEHRFPAHNQYMLVFQLGTEAFTGGPAKFVVSKFIADVQ</sequence>
<keyword evidence="5" id="KW-1185">Reference proteome</keyword>
<protein>
    <submittedName>
        <fullName evidence="4">Endoglucanase cel12B</fullName>
    </submittedName>
</protein>
<dbReference type="PANTHER" id="PTHR34002:SF10">
    <property type="entry name" value="PUTATIVE-RELATED"/>
    <property type="match status" value="1"/>
</dbReference>
<reference evidence="4" key="1">
    <citation type="journal article" date="2020" name="Phytopathology">
        <title>Genome sequence and comparative analysis of Colletotrichum gloeosporioides isolated from Liriodendron leaves.</title>
        <authorList>
            <person name="Fu F.F."/>
            <person name="Hao Z."/>
            <person name="Wang P."/>
            <person name="Lu Y."/>
            <person name="Xue L.J."/>
            <person name="Wei G."/>
            <person name="Tian Y."/>
            <person name="Baishi H."/>
            <person name="Xu H."/>
            <person name="Shi J."/>
            <person name="Cheng T."/>
            <person name="Wang G."/>
            <person name="Yi Y."/>
            <person name="Chen J."/>
        </authorList>
    </citation>
    <scope>NUCLEOTIDE SEQUENCE</scope>
    <source>
        <strain evidence="4">Lc1</strain>
    </source>
</reference>
<comment type="similarity">
    <text evidence="1 2">Belongs to the glycosyl hydrolase 12 (cellulase H) family.</text>
</comment>
<gene>
    <name evidence="4" type="ORF">GCG54_00010011</name>
</gene>
<dbReference type="GO" id="GO:0000272">
    <property type="term" value="P:polysaccharide catabolic process"/>
    <property type="evidence" value="ECO:0007669"/>
    <property type="project" value="UniProtKB-KW"/>
</dbReference>
<keyword evidence="2" id="KW-0119">Carbohydrate metabolism</keyword>
<keyword evidence="2" id="KW-0378">Hydrolase</keyword>
<evidence type="ECO:0000256" key="3">
    <source>
        <dbReference type="SAM" id="MobiDB-lite"/>
    </source>
</evidence>
<dbReference type="PANTHER" id="PTHR34002">
    <property type="entry name" value="BLR1656 PROTEIN"/>
    <property type="match status" value="1"/>
</dbReference>
<organism evidence="4 5">
    <name type="scientific">Colletotrichum gloeosporioides</name>
    <name type="common">Anthracnose fungus</name>
    <name type="synonym">Glomerella cingulata</name>
    <dbReference type="NCBI Taxonomy" id="474922"/>
    <lineage>
        <taxon>Eukaryota</taxon>
        <taxon>Fungi</taxon>
        <taxon>Dikarya</taxon>
        <taxon>Ascomycota</taxon>
        <taxon>Pezizomycotina</taxon>
        <taxon>Sordariomycetes</taxon>
        <taxon>Hypocreomycetidae</taxon>
        <taxon>Glomerellales</taxon>
        <taxon>Glomerellaceae</taxon>
        <taxon>Colletotrichum</taxon>
        <taxon>Colletotrichum gloeosporioides species complex</taxon>
    </lineage>
</organism>
<dbReference type="InterPro" id="IPR013320">
    <property type="entry name" value="ConA-like_dom_sf"/>
</dbReference>
<evidence type="ECO:0000256" key="2">
    <source>
        <dbReference type="RuleBase" id="RU361163"/>
    </source>
</evidence>
<keyword evidence="2" id="KW-0624">Polysaccharide degradation</keyword>
<name>A0A8H4FFB4_COLGL</name>
<dbReference type="RefSeq" id="XP_045258980.1">
    <property type="nucleotide sequence ID" value="XM_045409945.1"/>
</dbReference>
<dbReference type="InterPro" id="IPR013319">
    <property type="entry name" value="GH11/12"/>
</dbReference>
<dbReference type="EMBL" id="WVTB01000082">
    <property type="protein sequence ID" value="KAF3799820.1"/>
    <property type="molecule type" value="Genomic_DNA"/>
</dbReference>
<dbReference type="GO" id="GO:0008810">
    <property type="term" value="F:cellulase activity"/>
    <property type="evidence" value="ECO:0007669"/>
    <property type="project" value="InterPro"/>
</dbReference>
<accession>A0A8H4FFB4</accession>
<evidence type="ECO:0000313" key="5">
    <source>
        <dbReference type="Proteomes" id="UP000613401"/>
    </source>
</evidence>
<reference evidence="4" key="2">
    <citation type="submission" date="2020-03" db="EMBL/GenBank/DDBJ databases">
        <authorList>
            <person name="Fu F.-F."/>
            <person name="Chen J."/>
        </authorList>
    </citation>
    <scope>NUCLEOTIDE SEQUENCE</scope>
    <source>
        <strain evidence="4">Lc1</strain>
    </source>
</reference>
<evidence type="ECO:0000256" key="1">
    <source>
        <dbReference type="ARBA" id="ARBA00005519"/>
    </source>
</evidence>
<dbReference type="AlphaFoldDB" id="A0A8H4FFB4"/>
<keyword evidence="2" id="KW-0326">Glycosidase</keyword>
<dbReference type="InterPro" id="IPR002594">
    <property type="entry name" value="GH12"/>
</dbReference>